<proteinExistence type="predicted"/>
<evidence type="ECO:0000313" key="1">
    <source>
        <dbReference type="EMBL" id="KAL2713362.1"/>
    </source>
</evidence>
<dbReference type="EMBL" id="JAUDFV010000158">
    <property type="protein sequence ID" value="KAL2713362.1"/>
    <property type="molecule type" value="Genomic_DNA"/>
</dbReference>
<evidence type="ECO:0000313" key="2">
    <source>
        <dbReference type="Proteomes" id="UP001607302"/>
    </source>
</evidence>
<accession>A0ABD1ZYV4</accession>
<protein>
    <submittedName>
        <fullName evidence="1">Uncharacterized protein</fullName>
    </submittedName>
</protein>
<dbReference type="Proteomes" id="UP001607302">
    <property type="component" value="Unassembled WGS sequence"/>
</dbReference>
<gene>
    <name evidence="1" type="ORF">V1478_017060</name>
</gene>
<organism evidence="1 2">
    <name type="scientific">Vespula squamosa</name>
    <name type="common">Southern yellow jacket</name>
    <name type="synonym">Wasp</name>
    <dbReference type="NCBI Taxonomy" id="30214"/>
    <lineage>
        <taxon>Eukaryota</taxon>
        <taxon>Metazoa</taxon>
        <taxon>Ecdysozoa</taxon>
        <taxon>Arthropoda</taxon>
        <taxon>Hexapoda</taxon>
        <taxon>Insecta</taxon>
        <taxon>Pterygota</taxon>
        <taxon>Neoptera</taxon>
        <taxon>Endopterygota</taxon>
        <taxon>Hymenoptera</taxon>
        <taxon>Apocrita</taxon>
        <taxon>Aculeata</taxon>
        <taxon>Vespoidea</taxon>
        <taxon>Vespidae</taxon>
        <taxon>Vespinae</taxon>
        <taxon>Vespula</taxon>
    </lineage>
</organism>
<dbReference type="AlphaFoldDB" id="A0ABD1ZYV4"/>
<comment type="caution">
    <text evidence="1">The sequence shown here is derived from an EMBL/GenBank/DDBJ whole genome shotgun (WGS) entry which is preliminary data.</text>
</comment>
<sequence>MTDTCLDKVEKTKKKYLGWRWGRCLEGYKKRKLDSSVYVIYYIQCLEQWPPDRNYWLDSQHTRNSRVVVVRSDVSDMPEAEALKFYRLGVNIVFQMILEISQHDIPAQISMLSTKNRPHRSLYL</sequence>
<name>A0ABD1ZYV4_VESSQ</name>
<keyword evidence="2" id="KW-1185">Reference proteome</keyword>
<reference evidence="1 2" key="1">
    <citation type="journal article" date="2024" name="Ann. Entomol. Soc. Am.">
        <title>Genomic analyses of the southern and eastern yellowjacket wasps (Hymenoptera: Vespidae) reveal evolutionary signatures of social life.</title>
        <authorList>
            <person name="Catto M.A."/>
            <person name="Caine P.B."/>
            <person name="Orr S.E."/>
            <person name="Hunt B.G."/>
            <person name="Goodisman M.A.D."/>
        </authorList>
    </citation>
    <scope>NUCLEOTIDE SEQUENCE [LARGE SCALE GENOMIC DNA]</scope>
    <source>
        <strain evidence="1">233</strain>
        <tissue evidence="1">Head and thorax</tissue>
    </source>
</reference>